<protein>
    <submittedName>
        <fullName evidence="1">Uncharacterized protein</fullName>
    </submittedName>
</protein>
<dbReference type="Gene3D" id="3.50.50.60">
    <property type="entry name" value="FAD/NAD(P)-binding domain"/>
    <property type="match status" value="2"/>
</dbReference>
<gene>
    <name evidence="1" type="ORF">DL762_005145</name>
</gene>
<dbReference type="InterPro" id="IPR036188">
    <property type="entry name" value="FAD/NAD-bd_sf"/>
</dbReference>
<dbReference type="EMBL" id="QJNS01000135">
    <property type="protein sequence ID" value="RYO85511.1"/>
    <property type="molecule type" value="Genomic_DNA"/>
</dbReference>
<dbReference type="Proteomes" id="UP000294003">
    <property type="component" value="Unassembled WGS sequence"/>
</dbReference>
<sequence>MPGSFRTLFHNHGRGPVRGIFETMLPERPPLPVRNLPALGEFLTHVDFTTGEELTSYVSPGWTDVAAALEVYLEQCEKYEHMLVSGLWDFPEGADIPEDLLMNFGEFATKYGIEAALPTIFISTGLGMARALLGLQGSFVPASRRNKGVYDAIAALLGDDVLYSTTAVSTERSEDGVMVTVRNHEDGALTAIHAARLAHRRPPARGHARALRPRRAGGGRILAMGVHARARRARPTCPFVDQFVLLGGPDGLALSHIIGDEALDGDSAKLLLRTQFDALVAGSDAASSAGTGEELEVVAFADHGPMHLRASAESYRRGFFRDLYALQGRRSTWYTGSAFVSNFQTVLWEYNEVLLPQMLGS</sequence>
<proteinExistence type="predicted"/>
<accession>A0ABY0H6U3</accession>
<dbReference type="SUPFAM" id="SSF51905">
    <property type="entry name" value="FAD/NAD(P)-binding domain"/>
    <property type="match status" value="1"/>
</dbReference>
<dbReference type="Gene3D" id="1.10.405.20">
    <property type="match status" value="1"/>
</dbReference>
<organism evidence="1 2">
    <name type="scientific">Monosporascus cannonballus</name>
    <dbReference type="NCBI Taxonomy" id="155416"/>
    <lineage>
        <taxon>Eukaryota</taxon>
        <taxon>Fungi</taxon>
        <taxon>Dikarya</taxon>
        <taxon>Ascomycota</taxon>
        <taxon>Pezizomycotina</taxon>
        <taxon>Sordariomycetes</taxon>
        <taxon>Xylariomycetidae</taxon>
        <taxon>Xylariales</taxon>
        <taxon>Xylariales incertae sedis</taxon>
        <taxon>Monosporascus</taxon>
    </lineage>
</organism>
<dbReference type="Gene3D" id="3.30.70.1990">
    <property type="match status" value="1"/>
</dbReference>
<evidence type="ECO:0000313" key="1">
    <source>
        <dbReference type="EMBL" id="RYO85511.1"/>
    </source>
</evidence>
<name>A0ABY0H6U3_9PEZI</name>
<keyword evidence="2" id="KW-1185">Reference proteome</keyword>
<reference evidence="1 2" key="1">
    <citation type="submission" date="2018-06" db="EMBL/GenBank/DDBJ databases">
        <title>Complete Genomes of Monosporascus.</title>
        <authorList>
            <person name="Robinson A.J."/>
            <person name="Natvig D.O."/>
        </authorList>
    </citation>
    <scope>NUCLEOTIDE SEQUENCE [LARGE SCALE GENOMIC DNA]</scope>
    <source>
        <strain evidence="1 2">CBS 609.92</strain>
    </source>
</reference>
<comment type="caution">
    <text evidence="1">The sequence shown here is derived from an EMBL/GenBank/DDBJ whole genome shotgun (WGS) entry which is preliminary data.</text>
</comment>
<evidence type="ECO:0000313" key="2">
    <source>
        <dbReference type="Proteomes" id="UP000294003"/>
    </source>
</evidence>